<evidence type="ECO:0000313" key="2">
    <source>
        <dbReference type="Proteomes" id="UP000016931"/>
    </source>
</evidence>
<gene>
    <name evidence="1" type="ORF">SEPMUDRAFT_36653</name>
</gene>
<dbReference type="GeneID" id="27905781"/>
<dbReference type="HOGENOM" id="CLU_3038177_0_0_1"/>
<protein>
    <submittedName>
        <fullName evidence="1">Uncharacterized protein</fullName>
    </submittedName>
</protein>
<dbReference type="AlphaFoldDB" id="M3DAR6"/>
<reference evidence="1 2" key="1">
    <citation type="journal article" date="2012" name="PLoS Pathog.">
        <title>Diverse lifestyles and strategies of plant pathogenesis encoded in the genomes of eighteen Dothideomycetes fungi.</title>
        <authorList>
            <person name="Ohm R.A."/>
            <person name="Feau N."/>
            <person name="Henrissat B."/>
            <person name="Schoch C.L."/>
            <person name="Horwitz B.A."/>
            <person name="Barry K.W."/>
            <person name="Condon B.J."/>
            <person name="Copeland A.C."/>
            <person name="Dhillon B."/>
            <person name="Glaser F."/>
            <person name="Hesse C.N."/>
            <person name="Kosti I."/>
            <person name="LaButti K."/>
            <person name="Lindquist E.A."/>
            <person name="Lucas S."/>
            <person name="Salamov A.A."/>
            <person name="Bradshaw R.E."/>
            <person name="Ciuffetti L."/>
            <person name="Hamelin R.C."/>
            <person name="Kema G.H.J."/>
            <person name="Lawrence C."/>
            <person name="Scott J.A."/>
            <person name="Spatafora J.W."/>
            <person name="Turgeon B.G."/>
            <person name="de Wit P.J.G.M."/>
            <person name="Zhong S."/>
            <person name="Goodwin S.B."/>
            <person name="Grigoriev I.V."/>
        </authorList>
    </citation>
    <scope>NUCLEOTIDE SEQUENCE [LARGE SCALE GENOMIC DNA]</scope>
    <source>
        <strain evidence="1 2">SO2202</strain>
    </source>
</reference>
<dbReference type="EMBL" id="KB456261">
    <property type="protein sequence ID" value="EMF14929.1"/>
    <property type="molecule type" value="Genomic_DNA"/>
</dbReference>
<dbReference type="OrthoDB" id="5599418at2759"/>
<evidence type="ECO:0000313" key="1">
    <source>
        <dbReference type="EMBL" id="EMF14929.1"/>
    </source>
</evidence>
<accession>M3DAR6</accession>
<feature type="non-terminal residue" evidence="1">
    <location>
        <position position="1"/>
    </location>
</feature>
<name>M3DAR6_SPHMS</name>
<dbReference type="Proteomes" id="UP000016931">
    <property type="component" value="Unassembled WGS sequence"/>
</dbReference>
<organism evidence="1 2">
    <name type="scientific">Sphaerulina musiva (strain SO2202)</name>
    <name type="common">Poplar stem canker fungus</name>
    <name type="synonym">Septoria musiva</name>
    <dbReference type="NCBI Taxonomy" id="692275"/>
    <lineage>
        <taxon>Eukaryota</taxon>
        <taxon>Fungi</taxon>
        <taxon>Dikarya</taxon>
        <taxon>Ascomycota</taxon>
        <taxon>Pezizomycotina</taxon>
        <taxon>Dothideomycetes</taxon>
        <taxon>Dothideomycetidae</taxon>
        <taxon>Mycosphaerellales</taxon>
        <taxon>Mycosphaerellaceae</taxon>
        <taxon>Sphaerulina</taxon>
    </lineage>
</organism>
<proteinExistence type="predicted"/>
<sequence length="55" mass="6395">LDLRNYTTVYLKKSLDTKYTKYIVEKVLLPVSVRLSGIPSNIYLVFYTDLLRPAV</sequence>
<keyword evidence="2" id="KW-1185">Reference proteome</keyword>
<dbReference type="RefSeq" id="XP_016763050.1">
    <property type="nucleotide sequence ID" value="XM_016908644.1"/>
</dbReference>